<name>A0A0L7QMT2_9HYME</name>
<accession>A0A0L7QMT2</accession>
<feature type="non-terminal residue" evidence="1">
    <location>
        <position position="1"/>
    </location>
</feature>
<dbReference type="AlphaFoldDB" id="A0A0L7QMT2"/>
<organism evidence="1 2">
    <name type="scientific">Habropoda laboriosa</name>
    <dbReference type="NCBI Taxonomy" id="597456"/>
    <lineage>
        <taxon>Eukaryota</taxon>
        <taxon>Metazoa</taxon>
        <taxon>Ecdysozoa</taxon>
        <taxon>Arthropoda</taxon>
        <taxon>Hexapoda</taxon>
        <taxon>Insecta</taxon>
        <taxon>Pterygota</taxon>
        <taxon>Neoptera</taxon>
        <taxon>Endopterygota</taxon>
        <taxon>Hymenoptera</taxon>
        <taxon>Apocrita</taxon>
        <taxon>Aculeata</taxon>
        <taxon>Apoidea</taxon>
        <taxon>Anthophila</taxon>
        <taxon>Apidae</taxon>
        <taxon>Habropoda</taxon>
    </lineage>
</organism>
<evidence type="ECO:0000313" key="1">
    <source>
        <dbReference type="EMBL" id="KOC59923.1"/>
    </source>
</evidence>
<sequence>DRCSIRDRGHRNWTLFKYYRKHGISFGTLFTQSNAYVSHVSTHTGRYESLT</sequence>
<gene>
    <name evidence="1" type="ORF">WH47_10483</name>
</gene>
<protein>
    <submittedName>
        <fullName evidence="1">Uncharacterized protein</fullName>
    </submittedName>
</protein>
<keyword evidence="2" id="KW-1185">Reference proteome</keyword>
<reference evidence="1 2" key="1">
    <citation type="submission" date="2015-07" db="EMBL/GenBank/DDBJ databases">
        <title>The genome of Habropoda laboriosa.</title>
        <authorList>
            <person name="Pan H."/>
            <person name="Kapheim K."/>
        </authorList>
    </citation>
    <scope>NUCLEOTIDE SEQUENCE [LARGE SCALE GENOMIC DNA]</scope>
    <source>
        <strain evidence="1">0110345459</strain>
    </source>
</reference>
<dbReference type="Proteomes" id="UP000053825">
    <property type="component" value="Unassembled WGS sequence"/>
</dbReference>
<evidence type="ECO:0000313" key="2">
    <source>
        <dbReference type="Proteomes" id="UP000053825"/>
    </source>
</evidence>
<proteinExistence type="predicted"/>
<dbReference type="EMBL" id="KQ414875">
    <property type="protein sequence ID" value="KOC59923.1"/>
    <property type="molecule type" value="Genomic_DNA"/>
</dbReference>